<protein>
    <submittedName>
        <fullName evidence="2">Uncharacterized protein</fullName>
    </submittedName>
</protein>
<feature type="compositionally biased region" description="Basic and acidic residues" evidence="1">
    <location>
        <begin position="130"/>
        <end position="139"/>
    </location>
</feature>
<feature type="compositionally biased region" description="Polar residues" evidence="1">
    <location>
        <begin position="147"/>
        <end position="162"/>
    </location>
</feature>
<feature type="compositionally biased region" description="Polar residues" evidence="1">
    <location>
        <begin position="184"/>
        <end position="197"/>
    </location>
</feature>
<feature type="compositionally biased region" description="Polar residues" evidence="1">
    <location>
        <begin position="112"/>
        <end position="128"/>
    </location>
</feature>
<sequence>MEGMDIIIPLHTVFVWPGFFLFQPVLDKHVKQFSLTSKMTSKDSTPKSPRLHHIDTSSNGGVSGPFWDSSERCFWLMNNRQVYTHPENYSGSSACATIASANPDSAYPSGWSRGQRTRSLSGSDNLPDSASHESKRIRPESIGSAPPKNTQSKQPLRQGTPEQQRKFPQYDLSNLPPPPPFPPQRSQSVRFSPNISYSDGPVKKHNPGSSLPSLPQRSQSARVSNEQDQGFTRSRNPPPSSPPSSSSRPHHKPLPTRPQSFPASTSATSSSSSNPPPKSTSPFSTPYSTHPPTTRYTPPKYLREPEHEDEDFSSPSSASSAYSYTKSPSSSSSSYSHHRVPSSRDRHESQRQRTHHRRIEYDYDTDTDLTDQKEKKLRRQKRSRERTLDEQKKHEKTLKGIGETGRGDMGRAALLGALPFVCLLARLAA</sequence>
<organism evidence="2 3">
    <name type="scientific">Botrytis paeoniae</name>
    <dbReference type="NCBI Taxonomy" id="278948"/>
    <lineage>
        <taxon>Eukaryota</taxon>
        <taxon>Fungi</taxon>
        <taxon>Dikarya</taxon>
        <taxon>Ascomycota</taxon>
        <taxon>Pezizomycotina</taxon>
        <taxon>Leotiomycetes</taxon>
        <taxon>Helotiales</taxon>
        <taxon>Sclerotiniaceae</taxon>
        <taxon>Botrytis</taxon>
    </lineage>
</organism>
<comment type="caution">
    <text evidence="2">The sequence shown here is derived from an EMBL/GenBank/DDBJ whole genome shotgun (WGS) entry which is preliminary data.</text>
</comment>
<feature type="region of interest" description="Disordered" evidence="1">
    <location>
        <begin position="38"/>
        <end position="62"/>
    </location>
</feature>
<feature type="compositionally biased region" description="Low complexity" evidence="1">
    <location>
        <begin position="258"/>
        <end position="273"/>
    </location>
</feature>
<gene>
    <name evidence="2" type="ORF">BPAE_0001g02130</name>
</gene>
<evidence type="ECO:0000313" key="3">
    <source>
        <dbReference type="Proteomes" id="UP000297910"/>
    </source>
</evidence>
<evidence type="ECO:0000256" key="1">
    <source>
        <dbReference type="SAM" id="MobiDB-lite"/>
    </source>
</evidence>
<feature type="compositionally biased region" description="Basic residues" evidence="1">
    <location>
        <begin position="375"/>
        <end position="384"/>
    </location>
</feature>
<dbReference type="AlphaFoldDB" id="A0A4Z1GAV6"/>
<feature type="compositionally biased region" description="Low complexity" evidence="1">
    <location>
        <begin position="280"/>
        <end position="299"/>
    </location>
</feature>
<feature type="compositionally biased region" description="Basic and acidic residues" evidence="1">
    <location>
        <begin position="342"/>
        <end position="351"/>
    </location>
</feature>
<feature type="compositionally biased region" description="Polar residues" evidence="1">
    <location>
        <begin position="221"/>
        <end position="232"/>
    </location>
</feature>
<proteinExistence type="predicted"/>
<feature type="region of interest" description="Disordered" evidence="1">
    <location>
        <begin position="104"/>
        <end position="404"/>
    </location>
</feature>
<keyword evidence="3" id="KW-1185">Reference proteome</keyword>
<feature type="compositionally biased region" description="Low complexity" evidence="1">
    <location>
        <begin position="313"/>
        <end position="335"/>
    </location>
</feature>
<dbReference type="Proteomes" id="UP000297910">
    <property type="component" value="Unassembled WGS sequence"/>
</dbReference>
<dbReference type="EMBL" id="PQXI01000001">
    <property type="protein sequence ID" value="TGO31313.1"/>
    <property type="molecule type" value="Genomic_DNA"/>
</dbReference>
<reference evidence="2 3" key="1">
    <citation type="submission" date="2017-12" db="EMBL/GenBank/DDBJ databases">
        <title>Comparative genomics of Botrytis spp.</title>
        <authorList>
            <person name="Valero-Jimenez C.A."/>
            <person name="Tapia P."/>
            <person name="Veloso J."/>
            <person name="Silva-Moreno E."/>
            <person name="Staats M."/>
            <person name="Valdes J.H."/>
            <person name="Van Kan J.A.L."/>
        </authorList>
    </citation>
    <scope>NUCLEOTIDE SEQUENCE [LARGE SCALE GENOMIC DNA]</scope>
    <source>
        <strain evidence="2 3">Bp0003</strain>
    </source>
</reference>
<feature type="compositionally biased region" description="Low complexity" evidence="1">
    <location>
        <begin position="209"/>
        <end position="220"/>
    </location>
</feature>
<name>A0A4Z1GAV6_9HELO</name>
<accession>A0A4Z1GAV6</accession>
<evidence type="ECO:0000313" key="2">
    <source>
        <dbReference type="EMBL" id="TGO31313.1"/>
    </source>
</evidence>